<dbReference type="SUPFAM" id="SSF50985">
    <property type="entry name" value="RCC1/BLIP-II"/>
    <property type="match status" value="1"/>
</dbReference>
<sequence>MPFYYAGFNTSTLFSNDGDISFITDSFTKVSFPGITDFQIGWSYFLIWKGNELYISKTLEENNKDTGADTNIQLIQLPEKSLDSCKQAATGRDNIVILSNDNEIWLYKIYENTWKKIINFIGDSDNSEKEYPIKIIQGGCTVVLTNLGRAFNVPILIDIPKRVRFIDIAGGFDHTILLAENGDIYSMGMGTRGQLGHNDLEDCDNPRIVDALAGIKVTQISAAGWHTAVVTDQGDLYMWGWNTNGELGLTKQESKVVATPTLVDFTNDQDENIEVSVKKVQCGNTFTICMTDDGTLWGCGCNKYGQLGQSPEKLSSSSKFIKLDVPLRLESIKDFNCYEWGTVLVTD</sequence>
<dbReference type="RefSeq" id="XP_033344620.1">
    <property type="nucleotide sequence ID" value="XM_033488729.1"/>
</dbReference>
<dbReference type="GeneID" id="117230852"/>
<dbReference type="PRINTS" id="PR00633">
    <property type="entry name" value="RCCNDNSATION"/>
</dbReference>
<evidence type="ECO:0000313" key="3">
    <source>
        <dbReference type="RefSeq" id="XP_033344619.1"/>
    </source>
</evidence>
<protein>
    <submittedName>
        <fullName evidence="3 4">RCC1 domain-containing protein 1</fullName>
    </submittedName>
</protein>
<dbReference type="PROSITE" id="PS00626">
    <property type="entry name" value="RCC1_2"/>
    <property type="match status" value="1"/>
</dbReference>
<accession>A0A6J3JWQ0</accession>
<name>A0A6J3JWQ0_9HYME</name>
<dbReference type="Gene3D" id="2.130.10.30">
    <property type="entry name" value="Regulator of chromosome condensation 1/beta-lactamase-inhibitor protein II"/>
    <property type="match status" value="1"/>
</dbReference>
<dbReference type="InterPro" id="IPR009091">
    <property type="entry name" value="RCC1/BLIP-II"/>
</dbReference>
<feature type="repeat" description="RCC1" evidence="1">
    <location>
        <begin position="182"/>
        <end position="233"/>
    </location>
</feature>
<dbReference type="InterPro" id="IPR000408">
    <property type="entry name" value="Reg_chr_condens"/>
</dbReference>
<dbReference type="Proteomes" id="UP000504631">
    <property type="component" value="Unplaced"/>
</dbReference>
<organism evidence="2 3">
    <name type="scientific">Bombus vosnesenskii</name>
    <dbReference type="NCBI Taxonomy" id="207650"/>
    <lineage>
        <taxon>Eukaryota</taxon>
        <taxon>Metazoa</taxon>
        <taxon>Ecdysozoa</taxon>
        <taxon>Arthropoda</taxon>
        <taxon>Hexapoda</taxon>
        <taxon>Insecta</taxon>
        <taxon>Pterygota</taxon>
        <taxon>Neoptera</taxon>
        <taxon>Endopterygota</taxon>
        <taxon>Hymenoptera</taxon>
        <taxon>Apocrita</taxon>
        <taxon>Aculeata</taxon>
        <taxon>Apoidea</taxon>
        <taxon>Anthophila</taxon>
        <taxon>Apidae</taxon>
        <taxon>Bombus</taxon>
        <taxon>Pyrobombus</taxon>
    </lineage>
</organism>
<gene>
    <name evidence="3 4" type="primary">LOC117230852</name>
</gene>
<evidence type="ECO:0000313" key="2">
    <source>
        <dbReference type="Proteomes" id="UP000504631"/>
    </source>
</evidence>
<dbReference type="PANTHER" id="PTHR46849:SF1">
    <property type="entry name" value="RCC1 DOMAIN-CONTAINING PROTEIN 1"/>
    <property type="match status" value="1"/>
</dbReference>
<evidence type="ECO:0000313" key="4">
    <source>
        <dbReference type="RefSeq" id="XP_033344620.1"/>
    </source>
</evidence>
<keyword evidence="2" id="KW-1185">Reference proteome</keyword>
<dbReference type="RefSeq" id="XP_033344619.1">
    <property type="nucleotide sequence ID" value="XM_033488728.1"/>
</dbReference>
<dbReference type="PANTHER" id="PTHR46849">
    <property type="entry name" value="RCC1 DOMAIN-CONTAINING PROTEIN 1"/>
    <property type="match status" value="1"/>
</dbReference>
<evidence type="ECO:0000256" key="1">
    <source>
        <dbReference type="PROSITE-ProRule" id="PRU00235"/>
    </source>
</evidence>
<dbReference type="Pfam" id="PF00415">
    <property type="entry name" value="RCC1"/>
    <property type="match status" value="3"/>
</dbReference>
<proteinExistence type="predicted"/>
<feature type="repeat" description="RCC1" evidence="1">
    <location>
        <begin position="234"/>
        <end position="293"/>
    </location>
</feature>
<dbReference type="AlphaFoldDB" id="A0A6J3JWQ0"/>
<dbReference type="InterPro" id="IPR052830">
    <property type="entry name" value="RCC1_domain-containing"/>
</dbReference>
<dbReference type="KEGG" id="bvk:117230852"/>
<reference evidence="3 4" key="1">
    <citation type="submission" date="2025-04" db="UniProtKB">
        <authorList>
            <consortium name="RefSeq"/>
        </authorList>
    </citation>
    <scope>IDENTIFICATION</scope>
    <source>
        <tissue evidence="3 4">Muscle</tissue>
    </source>
</reference>
<dbReference type="PROSITE" id="PS50012">
    <property type="entry name" value="RCC1_3"/>
    <property type="match status" value="2"/>
</dbReference>